<reference evidence="2" key="1">
    <citation type="submission" date="2016-11" db="EMBL/GenBank/DDBJ databases">
        <authorList>
            <person name="Varghese N."/>
            <person name="Submissions S."/>
        </authorList>
    </citation>
    <scope>NUCLEOTIDE SEQUENCE [LARGE SCALE GENOMIC DNA]</scope>
    <source>
        <strain evidence="2">DSM 24724</strain>
    </source>
</reference>
<organism evidence="1 2">
    <name type="scientific">Flavobacterium chilense</name>
    <dbReference type="NCBI Taxonomy" id="946677"/>
    <lineage>
        <taxon>Bacteria</taxon>
        <taxon>Pseudomonadati</taxon>
        <taxon>Bacteroidota</taxon>
        <taxon>Flavobacteriia</taxon>
        <taxon>Flavobacteriales</taxon>
        <taxon>Flavobacteriaceae</taxon>
        <taxon>Flavobacterium</taxon>
    </lineage>
</organism>
<evidence type="ECO:0000313" key="2">
    <source>
        <dbReference type="Proteomes" id="UP000184028"/>
    </source>
</evidence>
<protein>
    <submittedName>
        <fullName evidence="1">Uncharacterized protein</fullName>
    </submittedName>
</protein>
<dbReference type="Proteomes" id="UP000184028">
    <property type="component" value="Unassembled WGS sequence"/>
</dbReference>
<proteinExistence type="predicted"/>
<dbReference type="EMBL" id="FRBT01000002">
    <property type="protein sequence ID" value="SHL85322.1"/>
    <property type="molecule type" value="Genomic_DNA"/>
</dbReference>
<sequence>MQVKNGPIESLKSEKVMSLNSFDAIGIKFEPINSIPIIRRSNEICFLVIIKVY</sequence>
<keyword evidence="2" id="KW-1185">Reference proteome</keyword>
<name>A0A1M7E0Q1_9FLAO</name>
<gene>
    <name evidence="1" type="ORF">SAMN05444484_102812</name>
</gene>
<accession>A0A1M7E0Q1</accession>
<dbReference type="AlphaFoldDB" id="A0A1M7E0Q1"/>
<evidence type="ECO:0000313" key="1">
    <source>
        <dbReference type="EMBL" id="SHL85322.1"/>
    </source>
</evidence>